<dbReference type="InterPro" id="IPR027417">
    <property type="entry name" value="P-loop_NTPase"/>
</dbReference>
<comment type="similarity">
    <text evidence="2">Belongs to the TRAFAC class TrmE-Era-EngA-EngB-Septin-like GTPase superfamily. EngB GTPase family.</text>
</comment>
<dbReference type="PANTHER" id="PTHR46498">
    <property type="entry name" value="GTP-BINDING PROTEIN 8"/>
    <property type="match status" value="1"/>
</dbReference>
<dbReference type="OrthoDB" id="391988at2759"/>
<evidence type="ECO:0000256" key="6">
    <source>
        <dbReference type="ARBA" id="ARBA00022842"/>
    </source>
</evidence>
<dbReference type="InterPro" id="IPR030393">
    <property type="entry name" value="G_ENGB_dom"/>
</dbReference>
<dbReference type="InterPro" id="IPR019987">
    <property type="entry name" value="GTP-bd_ribosome_bio_YsxC"/>
</dbReference>
<dbReference type="PROSITE" id="PS51706">
    <property type="entry name" value="G_ENGB"/>
    <property type="match status" value="1"/>
</dbReference>
<dbReference type="Gene3D" id="3.40.50.300">
    <property type="entry name" value="P-loop containing nucleotide triphosphate hydrolases"/>
    <property type="match status" value="1"/>
</dbReference>
<name>A0A8C5LN18_9ANUR</name>
<dbReference type="PANTHER" id="PTHR46498:SF1">
    <property type="entry name" value="GTP-BINDING PROTEIN 8"/>
    <property type="match status" value="1"/>
</dbReference>
<protein>
    <recommendedName>
        <fullName evidence="3">GTP-binding protein 8</fullName>
    </recommendedName>
</protein>
<comment type="cofactor">
    <cofactor evidence="1">
        <name>Mg(2+)</name>
        <dbReference type="ChEBI" id="CHEBI:18420"/>
    </cofactor>
</comment>
<keyword evidence="7" id="KW-0342">GTP-binding</keyword>
<reference evidence="9" key="2">
    <citation type="submission" date="2025-09" db="UniProtKB">
        <authorList>
            <consortium name="Ensembl"/>
        </authorList>
    </citation>
    <scope>IDENTIFICATION</scope>
</reference>
<dbReference type="CDD" id="cd01876">
    <property type="entry name" value="YihA_EngB"/>
    <property type="match status" value="1"/>
</dbReference>
<keyword evidence="10" id="KW-1185">Reference proteome</keyword>
<dbReference type="GeneTree" id="ENSGT00390000001083"/>
<dbReference type="GO" id="GO:0046872">
    <property type="term" value="F:metal ion binding"/>
    <property type="evidence" value="ECO:0007669"/>
    <property type="project" value="UniProtKB-KW"/>
</dbReference>
<evidence type="ECO:0000256" key="2">
    <source>
        <dbReference type="ARBA" id="ARBA00009638"/>
    </source>
</evidence>
<dbReference type="InterPro" id="IPR052279">
    <property type="entry name" value="EngB_GTPase"/>
</dbReference>
<keyword evidence="5" id="KW-0547">Nucleotide-binding</keyword>
<keyword evidence="6" id="KW-0460">Magnesium</keyword>
<accession>A0A8C5LN18</accession>
<evidence type="ECO:0000313" key="10">
    <source>
        <dbReference type="Proteomes" id="UP000694569"/>
    </source>
</evidence>
<dbReference type="AlphaFoldDB" id="A0A8C5LN18"/>
<evidence type="ECO:0000256" key="3">
    <source>
        <dbReference type="ARBA" id="ARBA00015370"/>
    </source>
</evidence>
<evidence type="ECO:0000259" key="8">
    <source>
        <dbReference type="PROSITE" id="PS51706"/>
    </source>
</evidence>
<dbReference type="GO" id="GO:0005525">
    <property type="term" value="F:GTP binding"/>
    <property type="evidence" value="ECO:0007669"/>
    <property type="project" value="UniProtKB-KW"/>
</dbReference>
<feature type="domain" description="EngB-type G" evidence="8">
    <location>
        <begin position="241"/>
        <end position="410"/>
    </location>
</feature>
<dbReference type="SUPFAM" id="SSF52540">
    <property type="entry name" value="P-loop containing nucleoside triphosphate hydrolases"/>
    <property type="match status" value="1"/>
</dbReference>
<proteinExistence type="inferred from homology"/>
<dbReference type="Proteomes" id="UP000694569">
    <property type="component" value="Unplaced"/>
</dbReference>
<evidence type="ECO:0000256" key="7">
    <source>
        <dbReference type="ARBA" id="ARBA00023134"/>
    </source>
</evidence>
<evidence type="ECO:0000256" key="1">
    <source>
        <dbReference type="ARBA" id="ARBA00001946"/>
    </source>
</evidence>
<evidence type="ECO:0000256" key="4">
    <source>
        <dbReference type="ARBA" id="ARBA00022723"/>
    </source>
</evidence>
<dbReference type="Pfam" id="PF01926">
    <property type="entry name" value="MMR_HSR1"/>
    <property type="match status" value="1"/>
</dbReference>
<dbReference type="InterPro" id="IPR006073">
    <property type="entry name" value="GTP-bd"/>
</dbReference>
<dbReference type="NCBIfam" id="TIGR03598">
    <property type="entry name" value="GTPase_YsxC"/>
    <property type="match status" value="1"/>
</dbReference>
<organism evidence="9 10">
    <name type="scientific">Leptobrachium leishanense</name>
    <name type="common">Leishan spiny toad</name>
    <dbReference type="NCBI Taxonomy" id="445787"/>
    <lineage>
        <taxon>Eukaryota</taxon>
        <taxon>Metazoa</taxon>
        <taxon>Chordata</taxon>
        <taxon>Craniata</taxon>
        <taxon>Vertebrata</taxon>
        <taxon>Euteleostomi</taxon>
        <taxon>Amphibia</taxon>
        <taxon>Batrachia</taxon>
        <taxon>Anura</taxon>
        <taxon>Pelobatoidea</taxon>
        <taxon>Megophryidae</taxon>
        <taxon>Leptobrachium</taxon>
    </lineage>
</organism>
<dbReference type="FunFam" id="3.40.50.300:FF:000857">
    <property type="entry name" value="GTP-binding protein 8 isoform X1"/>
    <property type="match status" value="1"/>
</dbReference>
<reference evidence="9" key="1">
    <citation type="submission" date="2025-08" db="UniProtKB">
        <authorList>
            <consortium name="Ensembl"/>
        </authorList>
    </citation>
    <scope>IDENTIFICATION</scope>
</reference>
<sequence>MSPPLHPMLGLALCVYRRLYFTQPPHLSLCGSLHLAATSLLPQQSHNMDVIGSSSGKPRSDWPWDLPFRLLSSVRRNQNLKNEDAACRLDPKQNVEGGDWRKRGVERCHAPGSKLPGIGEAVRAGKDSATLPCLQTMWTICRTRILRVGHLAACRMCRNATGYTSIQTILQLPQKKINQLVYPVTELERLLSPTVDRTNFKLFHPSHEQIAKAEELFRSSGKHVIDYYTSAIRMDHTPTLTQPEVCFIGRSNIGKSSLIKALFSLVPEIEVRVSKTPGHTKKLNFFKVGKAFTLVDMPGYGFRAPEDFAEMVEAYLQSRQNLKRIFLLVDGSIGLQKNDKIAIEMCEEFAKPYVIVVTKIDRVPTSVLLIQYLQIQEFIENETSGCFPQPFLVSSLHLSGSICSGVSSLT</sequence>
<evidence type="ECO:0000256" key="5">
    <source>
        <dbReference type="ARBA" id="ARBA00022741"/>
    </source>
</evidence>
<evidence type="ECO:0000313" key="9">
    <source>
        <dbReference type="Ensembl" id="ENSLLEP00000002577.1"/>
    </source>
</evidence>
<dbReference type="Ensembl" id="ENSLLET00000002692.1">
    <property type="protein sequence ID" value="ENSLLEP00000002577.1"/>
    <property type="gene ID" value="ENSLLEG00000001668.1"/>
</dbReference>
<dbReference type="GO" id="GO:0005739">
    <property type="term" value="C:mitochondrion"/>
    <property type="evidence" value="ECO:0007669"/>
    <property type="project" value="TreeGrafter"/>
</dbReference>
<keyword evidence="4" id="KW-0479">Metal-binding</keyword>